<dbReference type="GO" id="GO:0016987">
    <property type="term" value="F:sigma factor activity"/>
    <property type="evidence" value="ECO:0007669"/>
    <property type="project" value="UniProtKB-KW"/>
</dbReference>
<organism evidence="6 7">
    <name type="scientific">Aquimarina mytili</name>
    <dbReference type="NCBI Taxonomy" id="874423"/>
    <lineage>
        <taxon>Bacteria</taxon>
        <taxon>Pseudomonadati</taxon>
        <taxon>Bacteroidota</taxon>
        <taxon>Flavobacteriia</taxon>
        <taxon>Flavobacteriales</taxon>
        <taxon>Flavobacteriaceae</taxon>
        <taxon>Aquimarina</taxon>
    </lineage>
</organism>
<dbReference type="SUPFAM" id="SSF88659">
    <property type="entry name" value="Sigma3 and sigma4 domains of RNA polymerase sigma factors"/>
    <property type="match status" value="1"/>
</dbReference>
<dbReference type="EMBL" id="JAERQJ010000008">
    <property type="protein sequence ID" value="MBL0685445.1"/>
    <property type="molecule type" value="Genomic_DNA"/>
</dbReference>
<name>A0A937A5U7_9FLAO</name>
<dbReference type="RefSeq" id="WP_201923546.1">
    <property type="nucleotide sequence ID" value="NZ_BAABAX010000002.1"/>
</dbReference>
<dbReference type="Pfam" id="PF04542">
    <property type="entry name" value="Sigma70_r2"/>
    <property type="match status" value="1"/>
</dbReference>
<evidence type="ECO:0000256" key="1">
    <source>
        <dbReference type="ARBA" id="ARBA00010641"/>
    </source>
</evidence>
<keyword evidence="2" id="KW-0805">Transcription regulation</keyword>
<gene>
    <name evidence="6" type="ORF">JJQ60_18060</name>
</gene>
<dbReference type="InterPro" id="IPR007627">
    <property type="entry name" value="RNA_pol_sigma70_r2"/>
</dbReference>
<keyword evidence="7" id="KW-1185">Reference proteome</keyword>
<proteinExistence type="inferred from homology"/>
<dbReference type="PANTHER" id="PTHR43133">
    <property type="entry name" value="RNA POLYMERASE ECF-TYPE SIGMA FACTO"/>
    <property type="match status" value="1"/>
</dbReference>
<dbReference type="InterPro" id="IPR013324">
    <property type="entry name" value="RNA_pol_sigma_r3/r4-like"/>
</dbReference>
<dbReference type="SUPFAM" id="SSF88946">
    <property type="entry name" value="Sigma2 domain of RNA polymerase sigma factors"/>
    <property type="match status" value="1"/>
</dbReference>
<evidence type="ECO:0000259" key="5">
    <source>
        <dbReference type="Pfam" id="PF04542"/>
    </source>
</evidence>
<feature type="domain" description="RNA polymerase sigma-70 region 2" evidence="5">
    <location>
        <begin position="24"/>
        <end position="93"/>
    </location>
</feature>
<accession>A0A937A5U7</accession>
<evidence type="ECO:0000256" key="4">
    <source>
        <dbReference type="ARBA" id="ARBA00023163"/>
    </source>
</evidence>
<dbReference type="PANTHER" id="PTHR43133:SF46">
    <property type="entry name" value="RNA POLYMERASE SIGMA-70 FACTOR ECF SUBFAMILY"/>
    <property type="match status" value="1"/>
</dbReference>
<keyword evidence="4" id="KW-0804">Transcription</keyword>
<evidence type="ECO:0000256" key="2">
    <source>
        <dbReference type="ARBA" id="ARBA00023015"/>
    </source>
</evidence>
<reference evidence="6" key="1">
    <citation type="submission" date="2021-01" db="EMBL/GenBank/DDBJ databases">
        <authorList>
            <person name="Zhong Y.L."/>
        </authorList>
    </citation>
    <scope>NUCLEOTIDE SEQUENCE</scope>
    <source>
        <strain evidence="6">KCTC 23302</strain>
    </source>
</reference>
<protein>
    <submittedName>
        <fullName evidence="6">Sigma-70 family RNA polymerase sigma factor</fullName>
    </submittedName>
</protein>
<dbReference type="AlphaFoldDB" id="A0A937A5U7"/>
<dbReference type="InterPro" id="IPR039425">
    <property type="entry name" value="RNA_pol_sigma-70-like"/>
</dbReference>
<dbReference type="Proteomes" id="UP000651057">
    <property type="component" value="Unassembled WGS sequence"/>
</dbReference>
<dbReference type="GO" id="GO:0006352">
    <property type="term" value="P:DNA-templated transcription initiation"/>
    <property type="evidence" value="ECO:0007669"/>
    <property type="project" value="InterPro"/>
</dbReference>
<evidence type="ECO:0000256" key="3">
    <source>
        <dbReference type="ARBA" id="ARBA00023082"/>
    </source>
</evidence>
<sequence>MNDKTQDTIINAIIKGDEKTLMAIYEECLPQVTSYVMKNSGTEADARDIFQDAMVFLYQKLEENSLELSGTVGGYIYGVCKNMWRNKIRKNKKMVISDDIISISGIDETDMLEDIYENERTAIYQKYFLKLGETCQEVLTLFFSGVSMKEIAEKKGTTDTFIRRKKYKCKKQIIEMIKKDSAYNEIKAPSK</sequence>
<evidence type="ECO:0000313" key="7">
    <source>
        <dbReference type="Proteomes" id="UP000651057"/>
    </source>
</evidence>
<comment type="similarity">
    <text evidence="1">Belongs to the sigma-70 factor family. ECF subfamily.</text>
</comment>
<dbReference type="InterPro" id="IPR013325">
    <property type="entry name" value="RNA_pol_sigma_r2"/>
</dbReference>
<dbReference type="NCBIfam" id="TIGR02937">
    <property type="entry name" value="sigma70-ECF"/>
    <property type="match status" value="1"/>
</dbReference>
<dbReference type="InterPro" id="IPR014284">
    <property type="entry name" value="RNA_pol_sigma-70_dom"/>
</dbReference>
<keyword evidence="3" id="KW-0731">Sigma factor</keyword>
<comment type="caution">
    <text evidence="6">The sequence shown here is derived from an EMBL/GenBank/DDBJ whole genome shotgun (WGS) entry which is preliminary data.</text>
</comment>
<evidence type="ECO:0000313" key="6">
    <source>
        <dbReference type="EMBL" id="MBL0685445.1"/>
    </source>
</evidence>
<dbReference type="Gene3D" id="1.10.1740.10">
    <property type="match status" value="1"/>
</dbReference>